<proteinExistence type="predicted"/>
<dbReference type="GO" id="GO:0007064">
    <property type="term" value="P:mitotic sister chromatid cohesion"/>
    <property type="evidence" value="ECO:0007669"/>
    <property type="project" value="TreeGrafter"/>
</dbReference>
<evidence type="ECO:0000259" key="3">
    <source>
        <dbReference type="PROSITE" id="PS51186"/>
    </source>
</evidence>
<evidence type="ECO:0000313" key="5">
    <source>
        <dbReference type="Proteomes" id="UP001445335"/>
    </source>
</evidence>
<dbReference type="Pfam" id="PF00583">
    <property type="entry name" value="Acetyltransf_1"/>
    <property type="match status" value="1"/>
</dbReference>
<keyword evidence="5" id="KW-1185">Reference proteome</keyword>
<comment type="caution">
    <text evidence="4">The sequence shown here is derived from an EMBL/GenBank/DDBJ whole genome shotgun (WGS) entry which is preliminary data.</text>
</comment>
<dbReference type="EMBL" id="JALJOU010000053">
    <property type="protein sequence ID" value="KAK9828018.1"/>
    <property type="molecule type" value="Genomic_DNA"/>
</dbReference>
<dbReference type="AlphaFoldDB" id="A0AAW1R2J1"/>
<dbReference type="PANTHER" id="PTHR42919:SF8">
    <property type="entry name" value="N-ALPHA-ACETYLTRANSFERASE 50"/>
    <property type="match status" value="1"/>
</dbReference>
<dbReference type="InterPro" id="IPR051556">
    <property type="entry name" value="N-term/lysine_N-AcTrnsfr"/>
</dbReference>
<dbReference type="GO" id="GO:0031415">
    <property type="term" value="C:NatA complex"/>
    <property type="evidence" value="ECO:0007669"/>
    <property type="project" value="TreeGrafter"/>
</dbReference>
<protein>
    <recommendedName>
        <fullName evidence="3">N-acetyltransferase domain-containing protein</fullName>
    </recommendedName>
</protein>
<dbReference type="CDD" id="cd04301">
    <property type="entry name" value="NAT_SF"/>
    <property type="match status" value="1"/>
</dbReference>
<dbReference type="PROSITE" id="PS51186">
    <property type="entry name" value="GNAT"/>
    <property type="match status" value="1"/>
</dbReference>
<evidence type="ECO:0000256" key="2">
    <source>
        <dbReference type="ARBA" id="ARBA00023315"/>
    </source>
</evidence>
<dbReference type="InterPro" id="IPR000182">
    <property type="entry name" value="GNAT_dom"/>
</dbReference>
<sequence>MSAGPPGLPLTYVPIGEQHLSKLKLLNSVIFPINYQDKLYRQCILFEHTQGALCEGELVGAIACRLEQKEGCARLYIVTLGVLAAFRGQGIGTHLLSCALRLAREDPAVATAHLHVQTSNAAAIAFYERHGFHRGAVLLKYYRKLEPPDAVELSKALHAGDGQELAQRHLECCSAATGV</sequence>
<accession>A0AAW1R2J1</accession>
<keyword evidence="2" id="KW-0012">Acyltransferase</keyword>
<dbReference type="InterPro" id="IPR016181">
    <property type="entry name" value="Acyl_CoA_acyltransferase"/>
</dbReference>
<evidence type="ECO:0000313" key="4">
    <source>
        <dbReference type="EMBL" id="KAK9828018.1"/>
    </source>
</evidence>
<name>A0AAW1R2J1_9CHLO</name>
<dbReference type="GO" id="GO:0008080">
    <property type="term" value="F:N-acetyltransferase activity"/>
    <property type="evidence" value="ECO:0007669"/>
    <property type="project" value="TreeGrafter"/>
</dbReference>
<keyword evidence="1" id="KW-0808">Transferase</keyword>
<reference evidence="4 5" key="1">
    <citation type="journal article" date="2024" name="Nat. Commun.">
        <title>Phylogenomics reveals the evolutionary origins of lichenization in chlorophyte algae.</title>
        <authorList>
            <person name="Puginier C."/>
            <person name="Libourel C."/>
            <person name="Otte J."/>
            <person name="Skaloud P."/>
            <person name="Haon M."/>
            <person name="Grisel S."/>
            <person name="Petersen M."/>
            <person name="Berrin J.G."/>
            <person name="Delaux P.M."/>
            <person name="Dal Grande F."/>
            <person name="Keller J."/>
        </authorList>
    </citation>
    <scope>NUCLEOTIDE SEQUENCE [LARGE SCALE GENOMIC DNA]</scope>
    <source>
        <strain evidence="4 5">SAG 245.80</strain>
    </source>
</reference>
<dbReference type="PANTHER" id="PTHR42919">
    <property type="entry name" value="N-ALPHA-ACETYLTRANSFERASE"/>
    <property type="match status" value="1"/>
</dbReference>
<dbReference type="SUPFAM" id="SSF55729">
    <property type="entry name" value="Acyl-CoA N-acyltransferases (Nat)"/>
    <property type="match status" value="1"/>
</dbReference>
<evidence type="ECO:0000256" key="1">
    <source>
        <dbReference type="ARBA" id="ARBA00022679"/>
    </source>
</evidence>
<feature type="domain" description="N-acetyltransferase" evidence="3">
    <location>
        <begin position="10"/>
        <end position="158"/>
    </location>
</feature>
<dbReference type="Proteomes" id="UP001445335">
    <property type="component" value="Unassembled WGS sequence"/>
</dbReference>
<gene>
    <name evidence="4" type="ORF">WJX81_000573</name>
</gene>
<organism evidence="4 5">
    <name type="scientific">Elliptochloris bilobata</name>
    <dbReference type="NCBI Taxonomy" id="381761"/>
    <lineage>
        <taxon>Eukaryota</taxon>
        <taxon>Viridiplantae</taxon>
        <taxon>Chlorophyta</taxon>
        <taxon>core chlorophytes</taxon>
        <taxon>Trebouxiophyceae</taxon>
        <taxon>Trebouxiophyceae incertae sedis</taxon>
        <taxon>Elliptochloris clade</taxon>
        <taxon>Elliptochloris</taxon>
    </lineage>
</organism>
<dbReference type="Gene3D" id="3.40.630.30">
    <property type="match status" value="1"/>
</dbReference>